<dbReference type="EnsemblPlants" id="KQL13252">
    <property type="protein sequence ID" value="KQL13252"/>
    <property type="gene ID" value="SETIT_023729mg"/>
</dbReference>
<organism evidence="1 2">
    <name type="scientific">Setaria italica</name>
    <name type="common">Foxtail millet</name>
    <name type="synonym">Panicum italicum</name>
    <dbReference type="NCBI Taxonomy" id="4555"/>
    <lineage>
        <taxon>Eukaryota</taxon>
        <taxon>Viridiplantae</taxon>
        <taxon>Streptophyta</taxon>
        <taxon>Embryophyta</taxon>
        <taxon>Tracheophyta</taxon>
        <taxon>Spermatophyta</taxon>
        <taxon>Magnoliopsida</taxon>
        <taxon>Liliopsida</taxon>
        <taxon>Poales</taxon>
        <taxon>Poaceae</taxon>
        <taxon>PACMAD clade</taxon>
        <taxon>Panicoideae</taxon>
        <taxon>Panicodae</taxon>
        <taxon>Paniceae</taxon>
        <taxon>Cenchrinae</taxon>
        <taxon>Setaria</taxon>
    </lineage>
</organism>
<dbReference type="HOGENOM" id="CLU_2227864_0_0_1"/>
<dbReference type="EMBL" id="AGNK02001441">
    <property type="status" value="NOT_ANNOTATED_CDS"/>
    <property type="molecule type" value="Genomic_DNA"/>
</dbReference>
<keyword evidence="2" id="KW-1185">Reference proteome</keyword>
<evidence type="ECO:0000313" key="2">
    <source>
        <dbReference type="Proteomes" id="UP000004995"/>
    </source>
</evidence>
<dbReference type="AlphaFoldDB" id="K3ZB08"/>
<proteinExistence type="predicted"/>
<accession>K3ZB08</accession>
<sequence>MGGSSPPSIPSPSPVWPYRPSPRIPSLPASPIIALPPCTARQNRRRAPPWLPSSTGCYSHIRARGPTAGHLAPPRAPLLPACLLRFTHRFCYQEIERGVPQKVTPA</sequence>
<reference evidence="1" key="2">
    <citation type="submission" date="2018-08" db="UniProtKB">
        <authorList>
            <consortium name="EnsemblPlants"/>
        </authorList>
    </citation>
    <scope>IDENTIFICATION</scope>
    <source>
        <strain evidence="1">Yugu1</strain>
    </source>
</reference>
<reference evidence="2" key="1">
    <citation type="journal article" date="2012" name="Nat. Biotechnol.">
        <title>Reference genome sequence of the model plant Setaria.</title>
        <authorList>
            <person name="Bennetzen J.L."/>
            <person name="Schmutz J."/>
            <person name="Wang H."/>
            <person name="Percifield R."/>
            <person name="Hawkins J."/>
            <person name="Pontaroli A.C."/>
            <person name="Estep M."/>
            <person name="Feng L."/>
            <person name="Vaughn J.N."/>
            <person name="Grimwood J."/>
            <person name="Jenkins J."/>
            <person name="Barry K."/>
            <person name="Lindquist E."/>
            <person name="Hellsten U."/>
            <person name="Deshpande S."/>
            <person name="Wang X."/>
            <person name="Wu X."/>
            <person name="Mitros T."/>
            <person name="Triplett J."/>
            <person name="Yang X."/>
            <person name="Ye C.Y."/>
            <person name="Mauro-Herrera M."/>
            <person name="Wang L."/>
            <person name="Li P."/>
            <person name="Sharma M."/>
            <person name="Sharma R."/>
            <person name="Ronald P.C."/>
            <person name="Panaud O."/>
            <person name="Kellogg E.A."/>
            <person name="Brutnell T.P."/>
            <person name="Doust A.N."/>
            <person name="Tuskan G.A."/>
            <person name="Rokhsar D."/>
            <person name="Devos K.M."/>
        </authorList>
    </citation>
    <scope>NUCLEOTIDE SEQUENCE [LARGE SCALE GENOMIC DNA]</scope>
    <source>
        <strain evidence="2">cv. Yugu1</strain>
    </source>
</reference>
<protein>
    <submittedName>
        <fullName evidence="1">Uncharacterized protein</fullName>
    </submittedName>
</protein>
<dbReference type="Proteomes" id="UP000004995">
    <property type="component" value="Unassembled WGS sequence"/>
</dbReference>
<dbReference type="Gramene" id="KQL13252">
    <property type="protein sequence ID" value="KQL13252"/>
    <property type="gene ID" value="SETIT_023729mg"/>
</dbReference>
<name>K3ZB08_SETIT</name>
<evidence type="ECO:0000313" key="1">
    <source>
        <dbReference type="EnsemblPlants" id="KQL13252"/>
    </source>
</evidence>
<dbReference type="InParanoid" id="K3ZB08"/>